<evidence type="ECO:0000313" key="9">
    <source>
        <dbReference type="EMBL" id="GGA92738.1"/>
    </source>
</evidence>
<evidence type="ECO:0000313" key="10">
    <source>
        <dbReference type="Proteomes" id="UP000613512"/>
    </source>
</evidence>
<keyword evidence="3" id="KW-1003">Cell membrane</keyword>
<name>A0A916WFJ0_9BACI</name>
<dbReference type="AlphaFoldDB" id="A0A916WFJ0"/>
<feature type="domain" description="EamA" evidence="8">
    <location>
        <begin position="9"/>
        <end position="140"/>
    </location>
</feature>
<dbReference type="SUPFAM" id="SSF103481">
    <property type="entry name" value="Multidrug resistance efflux transporter EmrE"/>
    <property type="match status" value="2"/>
</dbReference>
<dbReference type="InterPro" id="IPR037185">
    <property type="entry name" value="EmrE-like"/>
</dbReference>
<dbReference type="PANTHER" id="PTHR32322">
    <property type="entry name" value="INNER MEMBRANE TRANSPORTER"/>
    <property type="match status" value="1"/>
</dbReference>
<evidence type="ECO:0000256" key="3">
    <source>
        <dbReference type="ARBA" id="ARBA00022475"/>
    </source>
</evidence>
<feature type="transmembrane region" description="Helical" evidence="7">
    <location>
        <begin position="99"/>
        <end position="117"/>
    </location>
</feature>
<feature type="transmembrane region" description="Helical" evidence="7">
    <location>
        <begin position="269"/>
        <end position="290"/>
    </location>
</feature>
<dbReference type="InterPro" id="IPR050638">
    <property type="entry name" value="AA-Vitamin_Transporters"/>
</dbReference>
<dbReference type="EMBL" id="BMEY01000034">
    <property type="protein sequence ID" value="GGA92738.1"/>
    <property type="molecule type" value="Genomic_DNA"/>
</dbReference>
<keyword evidence="6 7" id="KW-0472">Membrane</keyword>
<comment type="caution">
    <text evidence="9">The sequence shown here is derived from an EMBL/GenBank/DDBJ whole genome shotgun (WGS) entry which is preliminary data.</text>
</comment>
<reference evidence="9" key="1">
    <citation type="journal article" date="2014" name="Int. J. Syst. Evol. Microbiol.">
        <title>Complete genome sequence of Corynebacterium casei LMG S-19264T (=DSM 44701T), isolated from a smear-ripened cheese.</title>
        <authorList>
            <consortium name="US DOE Joint Genome Institute (JGI-PGF)"/>
            <person name="Walter F."/>
            <person name="Albersmeier A."/>
            <person name="Kalinowski J."/>
            <person name="Ruckert C."/>
        </authorList>
    </citation>
    <scope>NUCLEOTIDE SEQUENCE</scope>
    <source>
        <strain evidence="9">CGMCC 1.12408</strain>
    </source>
</reference>
<comment type="subcellular location">
    <subcellularLocation>
        <location evidence="1">Cell membrane</location>
        <topology evidence="1">Multi-pass membrane protein</topology>
    </subcellularLocation>
</comment>
<comment type="similarity">
    <text evidence="2">Belongs to the EamA transporter family.</text>
</comment>
<organism evidence="9 10">
    <name type="scientific">Ornithinibacillus halotolerans</name>
    <dbReference type="NCBI Taxonomy" id="1274357"/>
    <lineage>
        <taxon>Bacteria</taxon>
        <taxon>Bacillati</taxon>
        <taxon>Bacillota</taxon>
        <taxon>Bacilli</taxon>
        <taxon>Bacillales</taxon>
        <taxon>Bacillaceae</taxon>
        <taxon>Ornithinibacillus</taxon>
    </lineage>
</organism>
<dbReference type="RefSeq" id="WP_188386352.1">
    <property type="nucleotide sequence ID" value="NZ_BMEY01000034.1"/>
</dbReference>
<reference evidence="9" key="2">
    <citation type="submission" date="2020-09" db="EMBL/GenBank/DDBJ databases">
        <authorList>
            <person name="Sun Q."/>
            <person name="Zhou Y."/>
        </authorList>
    </citation>
    <scope>NUCLEOTIDE SEQUENCE</scope>
    <source>
        <strain evidence="9">CGMCC 1.12408</strain>
    </source>
</reference>
<feature type="transmembrane region" description="Helical" evidence="7">
    <location>
        <begin position="213"/>
        <end position="232"/>
    </location>
</feature>
<evidence type="ECO:0000256" key="4">
    <source>
        <dbReference type="ARBA" id="ARBA00022692"/>
    </source>
</evidence>
<dbReference type="PANTHER" id="PTHR32322:SF18">
    <property type="entry name" value="S-ADENOSYLMETHIONINE_S-ADENOSYLHOMOCYSTEINE TRANSPORTER"/>
    <property type="match status" value="1"/>
</dbReference>
<feature type="domain" description="EamA" evidence="8">
    <location>
        <begin position="152"/>
        <end position="286"/>
    </location>
</feature>
<evidence type="ECO:0000259" key="8">
    <source>
        <dbReference type="Pfam" id="PF00892"/>
    </source>
</evidence>
<evidence type="ECO:0000256" key="7">
    <source>
        <dbReference type="SAM" id="Phobius"/>
    </source>
</evidence>
<dbReference type="Gene3D" id="1.10.3730.20">
    <property type="match status" value="1"/>
</dbReference>
<evidence type="ECO:0000256" key="2">
    <source>
        <dbReference type="ARBA" id="ARBA00007362"/>
    </source>
</evidence>
<keyword evidence="4 7" id="KW-0812">Transmembrane</keyword>
<gene>
    <name evidence="9" type="ORF">GCM10008025_38960</name>
</gene>
<feature type="transmembrane region" description="Helical" evidence="7">
    <location>
        <begin position="69"/>
        <end position="87"/>
    </location>
</feature>
<feature type="transmembrane region" description="Helical" evidence="7">
    <location>
        <begin position="182"/>
        <end position="201"/>
    </location>
</feature>
<evidence type="ECO:0000256" key="6">
    <source>
        <dbReference type="ARBA" id="ARBA00023136"/>
    </source>
</evidence>
<proteinExistence type="inferred from homology"/>
<feature type="transmembrane region" description="Helical" evidence="7">
    <location>
        <begin position="244"/>
        <end position="263"/>
    </location>
</feature>
<keyword evidence="5 7" id="KW-1133">Transmembrane helix</keyword>
<dbReference type="Pfam" id="PF00892">
    <property type="entry name" value="EamA"/>
    <property type="match status" value="2"/>
</dbReference>
<feature type="transmembrane region" description="Helical" evidence="7">
    <location>
        <begin position="9"/>
        <end position="30"/>
    </location>
</feature>
<sequence>MRVPPFNPYIALVVGVISISTSAVLVKLATNTPAAIIANYRLLLAVLLMLPIILVKYRHEFKQINKRDWLLSILAGVFLAFHFILWFESLNYTSVASSVVLVTLQPIFAFLGTYLFFKERFTAGALISMFIALLGSIIISWGDFQISGIALFGDILALLGAVAMTVYFLFGQSARKRISLMTYTFLVYGVSSVTLIIYNIVLGNEFFGYPKEHWLIFLALAIIPTFFGHTLFNWALKWLSTSTISMAIVFEPIGASILAYFILGEKITWTQWLGGSIVICGLFLFIMSTTRKTNVTIHKKVVKS</sequence>
<dbReference type="Proteomes" id="UP000613512">
    <property type="component" value="Unassembled WGS sequence"/>
</dbReference>
<dbReference type="GO" id="GO:0005886">
    <property type="term" value="C:plasma membrane"/>
    <property type="evidence" value="ECO:0007669"/>
    <property type="project" value="UniProtKB-SubCell"/>
</dbReference>
<keyword evidence="10" id="KW-1185">Reference proteome</keyword>
<feature type="transmembrane region" description="Helical" evidence="7">
    <location>
        <begin position="36"/>
        <end position="57"/>
    </location>
</feature>
<feature type="transmembrane region" description="Helical" evidence="7">
    <location>
        <begin position="124"/>
        <end position="142"/>
    </location>
</feature>
<dbReference type="InterPro" id="IPR000620">
    <property type="entry name" value="EamA_dom"/>
</dbReference>
<evidence type="ECO:0000256" key="5">
    <source>
        <dbReference type="ARBA" id="ARBA00022989"/>
    </source>
</evidence>
<evidence type="ECO:0000256" key="1">
    <source>
        <dbReference type="ARBA" id="ARBA00004651"/>
    </source>
</evidence>
<accession>A0A916WFJ0</accession>
<feature type="transmembrane region" description="Helical" evidence="7">
    <location>
        <begin position="148"/>
        <end position="170"/>
    </location>
</feature>
<protein>
    <submittedName>
        <fullName evidence="9">Membrane protein</fullName>
    </submittedName>
</protein>